<keyword evidence="3" id="KW-1133">Transmembrane helix</keyword>
<protein>
    <recommendedName>
        <fullName evidence="6">Prepilin-type N-terminal cleavage/methylation domain-containing protein</fullName>
    </recommendedName>
</protein>
<feature type="transmembrane region" description="Helical" evidence="3">
    <location>
        <begin position="20"/>
        <end position="41"/>
    </location>
</feature>
<dbReference type="STRING" id="494026.PGLA_10910"/>
<keyword evidence="5" id="KW-1185">Reference proteome</keyword>
<keyword evidence="3" id="KW-0812">Transmembrane</keyword>
<evidence type="ECO:0000313" key="4">
    <source>
        <dbReference type="EMBL" id="OAB42957.1"/>
    </source>
</evidence>
<dbReference type="Pfam" id="PF07963">
    <property type="entry name" value="N_methyl"/>
    <property type="match status" value="1"/>
</dbReference>
<evidence type="ECO:0000313" key="5">
    <source>
        <dbReference type="Proteomes" id="UP000076967"/>
    </source>
</evidence>
<dbReference type="EMBL" id="LVJH01000017">
    <property type="protein sequence ID" value="OAB42957.1"/>
    <property type="molecule type" value="Genomic_DNA"/>
</dbReference>
<accession>A0A168L6S1</accession>
<dbReference type="InterPro" id="IPR012902">
    <property type="entry name" value="N_methyl_site"/>
</dbReference>
<dbReference type="RefSeq" id="WP_068532444.1">
    <property type="nucleotide sequence ID" value="NZ_LVJH01000017.1"/>
</dbReference>
<name>A0A168L6S1_9BACL</name>
<dbReference type="AlphaFoldDB" id="A0A168L6S1"/>
<comment type="subcellular location">
    <subcellularLocation>
        <location evidence="1">Cell surface</location>
    </subcellularLocation>
</comment>
<evidence type="ECO:0008006" key="6">
    <source>
        <dbReference type="Google" id="ProtNLM"/>
    </source>
</evidence>
<gene>
    <name evidence="4" type="ORF">PGLA_10910</name>
</gene>
<dbReference type="GO" id="GO:0030420">
    <property type="term" value="P:establishment of competence for transformation"/>
    <property type="evidence" value="ECO:0007669"/>
    <property type="project" value="UniProtKB-KW"/>
</dbReference>
<dbReference type="OrthoDB" id="2969353at2"/>
<proteinExistence type="predicted"/>
<dbReference type="NCBIfam" id="TIGR02532">
    <property type="entry name" value="IV_pilin_GFxxxE"/>
    <property type="match status" value="1"/>
</dbReference>
<evidence type="ECO:0000256" key="2">
    <source>
        <dbReference type="ARBA" id="ARBA00023287"/>
    </source>
</evidence>
<dbReference type="Proteomes" id="UP000076967">
    <property type="component" value="Unassembled WGS sequence"/>
</dbReference>
<keyword evidence="3" id="KW-0472">Membrane</keyword>
<evidence type="ECO:0000256" key="1">
    <source>
        <dbReference type="ARBA" id="ARBA00004241"/>
    </source>
</evidence>
<organism evidence="4 5">
    <name type="scientific">Paenibacillus glacialis</name>
    <dbReference type="NCBI Taxonomy" id="494026"/>
    <lineage>
        <taxon>Bacteria</taxon>
        <taxon>Bacillati</taxon>
        <taxon>Bacillota</taxon>
        <taxon>Bacilli</taxon>
        <taxon>Bacillales</taxon>
        <taxon>Paenibacillaceae</taxon>
        <taxon>Paenibacillus</taxon>
    </lineage>
</organism>
<dbReference type="GO" id="GO:0009986">
    <property type="term" value="C:cell surface"/>
    <property type="evidence" value="ECO:0007669"/>
    <property type="project" value="UniProtKB-SubCell"/>
</dbReference>
<comment type="caution">
    <text evidence="4">The sequence shown here is derived from an EMBL/GenBank/DDBJ whole genome shotgun (WGS) entry which is preliminary data.</text>
</comment>
<dbReference type="PROSITE" id="PS00409">
    <property type="entry name" value="PROKAR_NTER_METHYL"/>
    <property type="match status" value="1"/>
</dbReference>
<keyword evidence="2" id="KW-0178">Competence</keyword>
<reference evidence="4 5" key="1">
    <citation type="submission" date="2016-03" db="EMBL/GenBank/DDBJ databases">
        <title>Draft genome sequence of Paenibacillus glacialis DSM 22343.</title>
        <authorList>
            <person name="Shin S.-K."/>
            <person name="Yi H."/>
        </authorList>
    </citation>
    <scope>NUCLEOTIDE SEQUENCE [LARGE SCALE GENOMIC DNA]</scope>
    <source>
        <strain evidence="4 5">DSM 22343</strain>
    </source>
</reference>
<sequence length="184" mass="20714">MAEYAKKIRAEQGFTLVELLASLMVLALVIGIIYPVMMFGLRSYHKVQIENSLREEADILMSSIISELYVFGPESVSQPASTDPFIGNNGPFIELMRVDNGKKVEREIRMDSGKLFIRDKVNGPSNTGEIPVQSQLILPDSELRLTCSNDKTTCSSGLIEIKLVLERTFESREYQLELNSRFGF</sequence>
<evidence type="ECO:0000256" key="3">
    <source>
        <dbReference type="SAM" id="Phobius"/>
    </source>
</evidence>